<sequence>MELFDQLNDFLSAKNEMKMPSTTDGKAFVSYLTDIFEKLGNLNKQLQGANMMLADAKAKIFGFITAFYFNDRFCDLNAKNFPSWLTQLLLIDVSDAAVQYQEELSELQRDESVKTLFKLKGTNMWLCDEVERKYSSISTSARELLIHFPSSYSVECGFSAVDNLLEAKRNRLEIMKRGDLRLKLTKLSPHIKDLYRMHQVQGLH</sequence>
<reference evidence="2" key="1">
    <citation type="submission" date="2025-08" db="UniProtKB">
        <authorList>
            <consortium name="RefSeq"/>
        </authorList>
    </citation>
    <scope>IDENTIFICATION</scope>
</reference>
<evidence type="ECO:0000313" key="1">
    <source>
        <dbReference type="Proteomes" id="UP000515154"/>
    </source>
</evidence>
<dbReference type="PANTHER" id="PTHR45913">
    <property type="entry name" value="EPM2A-INTERACTING PROTEIN 1"/>
    <property type="match status" value="1"/>
</dbReference>
<keyword evidence="1" id="KW-1185">Reference proteome</keyword>
<evidence type="ECO:0000313" key="2">
    <source>
        <dbReference type="RefSeq" id="XP_029654310.1"/>
    </source>
</evidence>
<dbReference type="AlphaFoldDB" id="A0A6P7TWK5"/>
<name>A0A6P7TWK5_9MOLL</name>
<proteinExistence type="predicted"/>
<dbReference type="PANTHER" id="PTHR45913:SF22">
    <property type="entry name" value="SCAN BOX DOMAIN-CONTAINING PROTEIN"/>
    <property type="match status" value="1"/>
</dbReference>
<dbReference type="RefSeq" id="XP_029654310.1">
    <property type="nucleotide sequence ID" value="XM_029798450.1"/>
</dbReference>
<dbReference type="Proteomes" id="UP000515154">
    <property type="component" value="Unplaced"/>
</dbReference>
<organism evidence="1 2">
    <name type="scientific">Octopus sinensis</name>
    <name type="common">East Asian common octopus</name>
    <dbReference type="NCBI Taxonomy" id="2607531"/>
    <lineage>
        <taxon>Eukaryota</taxon>
        <taxon>Metazoa</taxon>
        <taxon>Spiralia</taxon>
        <taxon>Lophotrochozoa</taxon>
        <taxon>Mollusca</taxon>
        <taxon>Cephalopoda</taxon>
        <taxon>Coleoidea</taxon>
        <taxon>Octopodiformes</taxon>
        <taxon>Octopoda</taxon>
        <taxon>Incirrata</taxon>
        <taxon>Octopodidae</taxon>
        <taxon>Octopus</taxon>
    </lineage>
</organism>
<accession>A0A6P7TWK5</accession>
<gene>
    <name evidence="2" type="primary">LOC115227698</name>
</gene>
<protein>
    <submittedName>
        <fullName evidence="2">Uncharacterized protein LOC115227698</fullName>
    </submittedName>
</protein>
<dbReference type="KEGG" id="osn:115227698"/>